<organism evidence="2 3">
    <name type="scientific">Trichoderma asperellum (strain ATCC 204424 / CBS 433.97 / NBRC 101777)</name>
    <dbReference type="NCBI Taxonomy" id="1042311"/>
    <lineage>
        <taxon>Eukaryota</taxon>
        <taxon>Fungi</taxon>
        <taxon>Dikarya</taxon>
        <taxon>Ascomycota</taxon>
        <taxon>Pezizomycotina</taxon>
        <taxon>Sordariomycetes</taxon>
        <taxon>Hypocreomycetidae</taxon>
        <taxon>Hypocreales</taxon>
        <taxon>Hypocreaceae</taxon>
        <taxon>Trichoderma</taxon>
    </lineage>
</organism>
<feature type="region of interest" description="Disordered" evidence="1">
    <location>
        <begin position="12"/>
        <end position="46"/>
    </location>
</feature>
<protein>
    <submittedName>
        <fullName evidence="2">Uncharacterized protein</fullName>
    </submittedName>
</protein>
<evidence type="ECO:0000256" key="1">
    <source>
        <dbReference type="SAM" id="MobiDB-lite"/>
    </source>
</evidence>
<evidence type="ECO:0000313" key="3">
    <source>
        <dbReference type="Proteomes" id="UP000240493"/>
    </source>
</evidence>
<feature type="region of interest" description="Disordered" evidence="1">
    <location>
        <begin position="199"/>
        <end position="218"/>
    </location>
</feature>
<accession>A0A2T3YWG6</accession>
<feature type="compositionally biased region" description="Basic and acidic residues" evidence="1">
    <location>
        <begin position="34"/>
        <end position="46"/>
    </location>
</feature>
<evidence type="ECO:0000313" key="2">
    <source>
        <dbReference type="EMBL" id="PTB36905.1"/>
    </source>
</evidence>
<gene>
    <name evidence="2" type="ORF">M441DRAFT_50922</name>
</gene>
<dbReference type="EMBL" id="KZ679269">
    <property type="protein sequence ID" value="PTB36905.1"/>
    <property type="molecule type" value="Genomic_DNA"/>
</dbReference>
<name>A0A2T3YWG6_TRIA4</name>
<proteinExistence type="predicted"/>
<reference evidence="2 3" key="1">
    <citation type="submission" date="2016-07" db="EMBL/GenBank/DDBJ databases">
        <title>Multiple horizontal gene transfer events from other fungi enriched the ability of initially mycotrophic Trichoderma (Ascomycota) to feed on dead plant biomass.</title>
        <authorList>
            <consortium name="DOE Joint Genome Institute"/>
            <person name="Aerts A."/>
            <person name="Atanasova L."/>
            <person name="Chenthamara K."/>
            <person name="Zhang J."/>
            <person name="Grujic M."/>
            <person name="Henrissat B."/>
            <person name="Kuo A."/>
            <person name="Salamov A."/>
            <person name="Lipzen A."/>
            <person name="Labutti K."/>
            <person name="Barry K."/>
            <person name="Miao Y."/>
            <person name="Rahimi M.J."/>
            <person name="Shen Q."/>
            <person name="Grigoriev I.V."/>
            <person name="Kubicek C.P."/>
            <person name="Druzhinina I.S."/>
        </authorList>
    </citation>
    <scope>NUCLEOTIDE SEQUENCE [LARGE SCALE GENOMIC DNA]</scope>
    <source>
        <strain evidence="2 3">CBS 433.97</strain>
    </source>
</reference>
<keyword evidence="3" id="KW-1185">Reference proteome</keyword>
<dbReference type="Proteomes" id="UP000240493">
    <property type="component" value="Unassembled WGS sequence"/>
</dbReference>
<sequence>MSQTDVLLSYTRQDNKTQLVAEKDTPGASIRTSMGDEKRAAGTRQRTEYGKKGLREEKRDANFRRATGGGQALRCVPAIDWLARPSIPSHQPSIRLVPCRPVCVLLGRSRKPWVAGQRPEFSAQVARPYPCLALPSHSGFPVRTRRIQAPLLASHCGGGQGRLDANQVVWLAFRLRQAWWKLPGIQTMVERILGIEQARTHDDSKQRRHSQDSIHRDASAPRTHVPRCSCCRLFRYECLEHQPGRQPCGGWGLVQLAGGYHGWRRLVDWLSVDAP</sequence>
<dbReference type="OrthoDB" id="4900618at2759"/>
<dbReference type="AlphaFoldDB" id="A0A2T3YWG6"/>